<dbReference type="InterPro" id="IPR006477">
    <property type="entry name" value="Yir_bir_cir"/>
</dbReference>
<dbReference type="AlphaFoldDB" id="V7PVF1"/>
<accession>V7PVF1</accession>
<evidence type="ECO:0000313" key="1">
    <source>
        <dbReference type="EMBL" id="ETB62128.1"/>
    </source>
</evidence>
<dbReference type="EMBL" id="KI635732">
    <property type="protein sequence ID" value="ETB62128.1"/>
    <property type="molecule type" value="Genomic_DNA"/>
</dbReference>
<protein>
    <submittedName>
        <fullName evidence="1">Uncharacterized protein</fullName>
    </submittedName>
</protein>
<dbReference type="Proteomes" id="UP000018538">
    <property type="component" value="Unassembled WGS sequence"/>
</dbReference>
<dbReference type="Pfam" id="PF06022">
    <property type="entry name" value="Cir_Bir_Yir"/>
    <property type="match status" value="1"/>
</dbReference>
<keyword evidence="2" id="KW-1185">Reference proteome</keyword>
<sequence>MIWLSYMLIQTKSGENNSLNEVYTKHIENDERYKKEINGVTAYKDYKDLIDRNSYFLSMDKSIISKLYDALTSLCSMYVNEDGHVPTCDEYLKLPLYDLLLIKFHQGLHIPILGIPQILDSKYYW</sequence>
<gene>
    <name evidence="1" type="ORF">YYC_01103</name>
</gene>
<proteinExistence type="predicted"/>
<organism evidence="1 2">
    <name type="scientific">Plasmodium yoelii 17X</name>
    <dbReference type="NCBI Taxonomy" id="1323249"/>
    <lineage>
        <taxon>Eukaryota</taxon>
        <taxon>Sar</taxon>
        <taxon>Alveolata</taxon>
        <taxon>Apicomplexa</taxon>
        <taxon>Aconoidasida</taxon>
        <taxon>Haemosporida</taxon>
        <taxon>Plasmodiidae</taxon>
        <taxon>Plasmodium</taxon>
        <taxon>Plasmodium (Vinckeia)</taxon>
    </lineage>
</organism>
<name>V7PVF1_PLAYE</name>
<reference evidence="1 2" key="1">
    <citation type="submission" date="2013-11" db="EMBL/GenBank/DDBJ databases">
        <title>The Genome Sequence of Plasmodium yoelii 17X.</title>
        <authorList>
            <consortium name="The Broad Institute Genomics Platform"/>
            <consortium name="The Broad Institute Genome Sequencing Center for Infectious Disease"/>
            <person name="Neafsey D."/>
            <person name="Adams J."/>
            <person name="Walker B."/>
            <person name="Young S.K."/>
            <person name="Zeng Q."/>
            <person name="Gargeya S."/>
            <person name="Fitzgerald M."/>
            <person name="Haas B."/>
            <person name="Abouelleil A."/>
            <person name="Alvarado L."/>
            <person name="Chapman S.B."/>
            <person name="Gainer-Dewar J."/>
            <person name="Goldberg J."/>
            <person name="Griggs A."/>
            <person name="Gujja S."/>
            <person name="Hansen M."/>
            <person name="Howarth C."/>
            <person name="Imamovic A."/>
            <person name="Ireland A."/>
            <person name="Larimer J."/>
            <person name="McCowan C."/>
            <person name="Murphy C."/>
            <person name="Pearson M."/>
            <person name="Poon T.W."/>
            <person name="Priest M."/>
            <person name="Roberts A."/>
            <person name="Saif S."/>
            <person name="Shea T."/>
            <person name="Sykes S."/>
            <person name="Wortman J."/>
            <person name="Nusbaum C."/>
            <person name="Birren B."/>
        </authorList>
    </citation>
    <scope>NUCLEOTIDE SEQUENCE [LARGE SCALE GENOMIC DNA]</scope>
    <source>
        <strain evidence="1 2">17X</strain>
    </source>
</reference>
<evidence type="ECO:0000313" key="2">
    <source>
        <dbReference type="Proteomes" id="UP000018538"/>
    </source>
</evidence>
<dbReference type="NCBIfam" id="TIGR01590">
    <property type="entry name" value="yir-bir-cir_Pla"/>
    <property type="match status" value="1"/>
</dbReference>